<gene>
    <name evidence="10" type="ORF">GCL60_07665</name>
</gene>
<keyword evidence="11" id="KW-1185">Reference proteome</keyword>
<organism evidence="10 11">
    <name type="scientific">Silvanigrella paludirubra</name>
    <dbReference type="NCBI Taxonomy" id="2499159"/>
    <lineage>
        <taxon>Bacteria</taxon>
        <taxon>Pseudomonadati</taxon>
        <taxon>Bdellovibrionota</taxon>
        <taxon>Oligoflexia</taxon>
        <taxon>Silvanigrellales</taxon>
        <taxon>Silvanigrellaceae</taxon>
        <taxon>Silvanigrella</taxon>
    </lineage>
</organism>
<dbReference type="InterPro" id="IPR005467">
    <property type="entry name" value="His_kinase_dom"/>
</dbReference>
<dbReference type="Gene3D" id="3.30.565.10">
    <property type="entry name" value="Histidine kinase-like ATPase, C-terminal domain"/>
    <property type="match status" value="1"/>
</dbReference>
<evidence type="ECO:0000256" key="8">
    <source>
        <dbReference type="SAM" id="Phobius"/>
    </source>
</evidence>
<dbReference type="InterPro" id="IPR004358">
    <property type="entry name" value="Sig_transdc_His_kin-like_C"/>
</dbReference>
<keyword evidence="5" id="KW-0418">Kinase</keyword>
<keyword evidence="8" id="KW-1133">Transmembrane helix</keyword>
<evidence type="ECO:0000313" key="11">
    <source>
        <dbReference type="Proteomes" id="UP000437748"/>
    </source>
</evidence>
<dbReference type="PROSITE" id="PS50109">
    <property type="entry name" value="HIS_KIN"/>
    <property type="match status" value="1"/>
</dbReference>
<accession>A0A6N6VRK3</accession>
<dbReference type="GO" id="GO:0030295">
    <property type="term" value="F:protein kinase activator activity"/>
    <property type="evidence" value="ECO:0007669"/>
    <property type="project" value="TreeGrafter"/>
</dbReference>
<evidence type="ECO:0000256" key="2">
    <source>
        <dbReference type="ARBA" id="ARBA00012438"/>
    </source>
</evidence>
<dbReference type="InterPro" id="IPR036890">
    <property type="entry name" value="HATPase_C_sf"/>
</dbReference>
<dbReference type="SUPFAM" id="SSF55874">
    <property type="entry name" value="ATPase domain of HSP90 chaperone/DNA topoisomerase II/histidine kinase"/>
    <property type="match status" value="1"/>
</dbReference>
<name>A0A6N6VRK3_9BACT</name>
<evidence type="ECO:0000256" key="4">
    <source>
        <dbReference type="ARBA" id="ARBA00022741"/>
    </source>
</evidence>
<reference evidence="10 11" key="1">
    <citation type="submission" date="2019-10" db="EMBL/GenBank/DDBJ databases">
        <title>New species of Slilvanegrellaceae.</title>
        <authorList>
            <person name="Pitt A."/>
            <person name="Hahn M.W."/>
        </authorList>
    </citation>
    <scope>NUCLEOTIDE SEQUENCE [LARGE SCALE GENOMIC DNA]</scope>
    <source>
        <strain evidence="10 11">SP-Ram-0.45-NSY-1</strain>
    </source>
</reference>
<comment type="caution">
    <text evidence="10">The sequence shown here is derived from an EMBL/GenBank/DDBJ whole genome shotgun (WGS) entry which is preliminary data.</text>
</comment>
<keyword evidence="4" id="KW-0547">Nucleotide-binding</keyword>
<dbReference type="GO" id="GO:0004673">
    <property type="term" value="F:protein histidine kinase activity"/>
    <property type="evidence" value="ECO:0007669"/>
    <property type="project" value="UniProtKB-EC"/>
</dbReference>
<comment type="catalytic activity">
    <reaction evidence="1">
        <text>ATP + protein L-histidine = ADP + protein N-phospho-L-histidine.</text>
        <dbReference type="EC" id="2.7.13.3"/>
    </reaction>
</comment>
<dbReference type="PRINTS" id="PR00344">
    <property type="entry name" value="BCTRLSENSOR"/>
</dbReference>
<evidence type="ECO:0000256" key="1">
    <source>
        <dbReference type="ARBA" id="ARBA00000085"/>
    </source>
</evidence>
<dbReference type="EC" id="2.7.13.3" evidence="2"/>
<dbReference type="InterPro" id="IPR003594">
    <property type="entry name" value="HATPase_dom"/>
</dbReference>
<dbReference type="Proteomes" id="UP000437748">
    <property type="component" value="Unassembled WGS sequence"/>
</dbReference>
<dbReference type="PANTHER" id="PTHR42878">
    <property type="entry name" value="TWO-COMPONENT HISTIDINE KINASE"/>
    <property type="match status" value="1"/>
</dbReference>
<feature type="transmembrane region" description="Helical" evidence="8">
    <location>
        <begin position="124"/>
        <end position="146"/>
    </location>
</feature>
<keyword evidence="7" id="KW-0902">Two-component regulatory system</keyword>
<sequence>MNNKLTIKKIILSIIVLIFLLFMISSSFVLINIINLEKDKLVGISPRVIRVLSNDLLLGDKYSLNHTIAKLNSLYDLESIQVTKEKTENCALFELSCIVTQTSLIEPEYNITIKGNKTFSKKIIYSYLLTFIGLIIIFSILGFLLFKKIKKPLENISEKLIPKLLKHIENGEKIDYKIVKSTKEIDEICKNLIEMSENLFSSKNNLNDILIKSQINDAIANSTKMFAHDVRKPFSIIKLLIDNIEKENDFEKVKSILTSTIPFMNQAKNSVDNLISDILEIGSDALPKLEAITPEILINSVINELLLTENKKYIEFYYSFNHSYKFNVDKNKIHRVFSNIIFNAIEAINKSGKIWIKTKEIKINENLFIEFCIGNNGSYISKEKSAKIFDAFFTYNKLGGTGLGLAIVQKIIRAHGGTIVCTSKYNEDMNKSSVEFIFTLPIAKILKERTLIDFAKSTNDISLEKLII</sequence>
<keyword evidence="8" id="KW-0472">Membrane</keyword>
<dbReference type="Pfam" id="PF02518">
    <property type="entry name" value="HATPase_c"/>
    <property type="match status" value="1"/>
</dbReference>
<evidence type="ECO:0000313" key="10">
    <source>
        <dbReference type="EMBL" id="KAB8038732.1"/>
    </source>
</evidence>
<proteinExistence type="predicted"/>
<keyword evidence="8" id="KW-0812">Transmembrane</keyword>
<dbReference type="GO" id="GO:0007234">
    <property type="term" value="P:osmosensory signaling via phosphorelay pathway"/>
    <property type="evidence" value="ECO:0007669"/>
    <property type="project" value="TreeGrafter"/>
</dbReference>
<dbReference type="GO" id="GO:0000156">
    <property type="term" value="F:phosphorelay response regulator activity"/>
    <property type="evidence" value="ECO:0007669"/>
    <property type="project" value="TreeGrafter"/>
</dbReference>
<dbReference type="AlphaFoldDB" id="A0A6N6VRK3"/>
<feature type="transmembrane region" description="Helical" evidence="8">
    <location>
        <begin position="12"/>
        <end position="34"/>
    </location>
</feature>
<dbReference type="SMART" id="SM00387">
    <property type="entry name" value="HATPase_c"/>
    <property type="match status" value="1"/>
</dbReference>
<dbReference type="InterPro" id="IPR050351">
    <property type="entry name" value="BphY/WalK/GraS-like"/>
</dbReference>
<evidence type="ECO:0000259" key="9">
    <source>
        <dbReference type="PROSITE" id="PS50109"/>
    </source>
</evidence>
<evidence type="ECO:0000256" key="3">
    <source>
        <dbReference type="ARBA" id="ARBA00022679"/>
    </source>
</evidence>
<keyword evidence="6" id="KW-0067">ATP-binding</keyword>
<evidence type="ECO:0000256" key="6">
    <source>
        <dbReference type="ARBA" id="ARBA00022840"/>
    </source>
</evidence>
<dbReference type="EMBL" id="WFLM01000003">
    <property type="protein sequence ID" value="KAB8038732.1"/>
    <property type="molecule type" value="Genomic_DNA"/>
</dbReference>
<protein>
    <recommendedName>
        <fullName evidence="2">histidine kinase</fullName>
        <ecNumber evidence="2">2.7.13.3</ecNumber>
    </recommendedName>
</protein>
<feature type="domain" description="Histidine kinase" evidence="9">
    <location>
        <begin position="225"/>
        <end position="444"/>
    </location>
</feature>
<dbReference type="GO" id="GO:0005524">
    <property type="term" value="F:ATP binding"/>
    <property type="evidence" value="ECO:0007669"/>
    <property type="project" value="UniProtKB-KW"/>
</dbReference>
<evidence type="ECO:0000256" key="7">
    <source>
        <dbReference type="ARBA" id="ARBA00023012"/>
    </source>
</evidence>
<keyword evidence="3" id="KW-0808">Transferase</keyword>
<dbReference type="PANTHER" id="PTHR42878:SF7">
    <property type="entry name" value="SENSOR HISTIDINE KINASE GLRK"/>
    <property type="match status" value="1"/>
</dbReference>
<evidence type="ECO:0000256" key="5">
    <source>
        <dbReference type="ARBA" id="ARBA00022777"/>
    </source>
</evidence>